<accession>A0A9W8LGV7</accession>
<dbReference type="GO" id="GO:0005739">
    <property type="term" value="C:mitochondrion"/>
    <property type="evidence" value="ECO:0007669"/>
    <property type="project" value="TreeGrafter"/>
</dbReference>
<evidence type="ECO:0000313" key="15">
    <source>
        <dbReference type="Proteomes" id="UP001140217"/>
    </source>
</evidence>
<dbReference type="GO" id="GO:0005524">
    <property type="term" value="F:ATP binding"/>
    <property type="evidence" value="ECO:0007669"/>
    <property type="project" value="UniProtKB-KW"/>
</dbReference>
<dbReference type="SUPFAM" id="SSF52402">
    <property type="entry name" value="Adenine nucleotide alpha hydrolases-like"/>
    <property type="match status" value="1"/>
</dbReference>
<comment type="caution">
    <text evidence="14">The sequence shown here is derived from an EMBL/GenBank/DDBJ whole genome shotgun (WGS) entry which is preliminary data.</text>
</comment>
<dbReference type="Pfam" id="PF20258">
    <property type="entry name" value="tRNA_Me_trans_C"/>
    <property type="match status" value="1"/>
</dbReference>
<keyword evidence="4" id="KW-0820">tRNA-binding</keyword>
<evidence type="ECO:0000259" key="13">
    <source>
        <dbReference type="Pfam" id="PF20259"/>
    </source>
</evidence>
<protein>
    <recommendedName>
        <fullName evidence="3">tRNA-5-taurinomethyluridine 2-sulfurtransferase</fullName>
        <ecNumber evidence="3">2.8.1.14</ecNumber>
    </recommendedName>
</protein>
<comment type="similarity">
    <text evidence="2">Belongs to the MnmA/TRMU family.</text>
</comment>
<evidence type="ECO:0000256" key="1">
    <source>
        <dbReference type="ARBA" id="ARBA00003986"/>
    </source>
</evidence>
<name>A0A9W8LGV7_9FUNG</name>
<evidence type="ECO:0000256" key="5">
    <source>
        <dbReference type="ARBA" id="ARBA00022679"/>
    </source>
</evidence>
<keyword evidence="5" id="KW-0808">Transferase</keyword>
<dbReference type="OrthoDB" id="3685at2759"/>
<dbReference type="InterPro" id="IPR046884">
    <property type="entry name" value="MnmA-like_central"/>
</dbReference>
<evidence type="ECO:0000256" key="2">
    <source>
        <dbReference type="ARBA" id="ARBA00006191"/>
    </source>
</evidence>
<dbReference type="Gene3D" id="3.40.50.620">
    <property type="entry name" value="HUPs"/>
    <property type="match status" value="1"/>
</dbReference>
<evidence type="ECO:0000256" key="10">
    <source>
        <dbReference type="ARBA" id="ARBA00023157"/>
    </source>
</evidence>
<dbReference type="Gene3D" id="2.30.30.280">
    <property type="entry name" value="Adenine nucleotide alpha hydrolases-like domains"/>
    <property type="match status" value="1"/>
</dbReference>
<dbReference type="InterPro" id="IPR004506">
    <property type="entry name" value="MnmA-like"/>
</dbReference>
<evidence type="ECO:0000256" key="4">
    <source>
        <dbReference type="ARBA" id="ARBA00022555"/>
    </source>
</evidence>
<sequence>MRAALRCPRAADWHGRIRAGDKVYVGMSGGVDSSVAAHLLRQRGADVEAVFMRNWDTRDERGECPSERDWRDVQRVCAQLGIRCHQISLVKQYWNLVFATALDDFARGRTPNPDVLCNSQIKFGVLLAEVARRLPAAGAWFATGHYARTAPADCDGDDDSGGGGSAALLRGVDARKDQSYYLSAVAGTQLRRVLFPLGALDKAADVRPAARSAGLATAAKEESMGICFVGERRRFDEFLAEYLPQRDGEILSSDMRVIGRHRGLFTRTIGQAAGVPGMAGKWYIYAKDPATNRMYAVPSRDHPLLRSKVVSAGPAHWVSGRGGIRAEFENAQYGVASGQYLVLYAGDHCLGCAQIQ</sequence>
<organism evidence="14 15">
    <name type="scientific">Coemansia javaensis</name>
    <dbReference type="NCBI Taxonomy" id="2761396"/>
    <lineage>
        <taxon>Eukaryota</taxon>
        <taxon>Fungi</taxon>
        <taxon>Fungi incertae sedis</taxon>
        <taxon>Zoopagomycota</taxon>
        <taxon>Kickxellomycotina</taxon>
        <taxon>Kickxellomycetes</taxon>
        <taxon>Kickxellales</taxon>
        <taxon>Kickxellaceae</taxon>
        <taxon>Coemansia</taxon>
    </lineage>
</organism>
<keyword evidence="7" id="KW-0547">Nucleotide-binding</keyword>
<keyword evidence="9" id="KW-0694">RNA-binding</keyword>
<dbReference type="GO" id="GO:0000049">
    <property type="term" value="F:tRNA binding"/>
    <property type="evidence" value="ECO:0007669"/>
    <property type="project" value="UniProtKB-KW"/>
</dbReference>
<dbReference type="AlphaFoldDB" id="A0A9W8LGV7"/>
<dbReference type="EC" id="2.8.1.14" evidence="3"/>
<evidence type="ECO:0000256" key="6">
    <source>
        <dbReference type="ARBA" id="ARBA00022694"/>
    </source>
</evidence>
<dbReference type="NCBIfam" id="TIGR00420">
    <property type="entry name" value="trmU"/>
    <property type="match status" value="1"/>
</dbReference>
<evidence type="ECO:0000259" key="12">
    <source>
        <dbReference type="Pfam" id="PF20258"/>
    </source>
</evidence>
<keyword evidence="15" id="KW-1185">Reference proteome</keyword>
<keyword evidence="10" id="KW-1015">Disulfide bond</keyword>
<evidence type="ECO:0000256" key="8">
    <source>
        <dbReference type="ARBA" id="ARBA00022840"/>
    </source>
</evidence>
<dbReference type="CDD" id="cd01998">
    <property type="entry name" value="MnmA_TRMU-like"/>
    <property type="match status" value="1"/>
</dbReference>
<evidence type="ECO:0000256" key="9">
    <source>
        <dbReference type="ARBA" id="ARBA00022884"/>
    </source>
</evidence>
<dbReference type="InterPro" id="IPR014729">
    <property type="entry name" value="Rossmann-like_a/b/a_fold"/>
</dbReference>
<keyword evidence="6" id="KW-0819">tRNA processing</keyword>
<dbReference type="PANTHER" id="PTHR11933">
    <property type="entry name" value="TRNA 5-METHYLAMINOMETHYL-2-THIOURIDYLATE -METHYLTRANSFERASE"/>
    <property type="match status" value="1"/>
</dbReference>
<feature type="domain" description="tRNA-specific 2-thiouridylase MnmA-like central" evidence="13">
    <location>
        <begin position="237"/>
        <end position="295"/>
    </location>
</feature>
<dbReference type="Proteomes" id="UP001140217">
    <property type="component" value="Unassembled WGS sequence"/>
</dbReference>
<evidence type="ECO:0000256" key="11">
    <source>
        <dbReference type="ARBA" id="ARBA00049564"/>
    </source>
</evidence>
<dbReference type="Pfam" id="PF20259">
    <property type="entry name" value="tRNA_Me_trans_M"/>
    <property type="match status" value="1"/>
</dbReference>
<evidence type="ECO:0000256" key="3">
    <source>
        <dbReference type="ARBA" id="ARBA00011953"/>
    </source>
</evidence>
<proteinExistence type="inferred from homology"/>
<dbReference type="InterPro" id="IPR023382">
    <property type="entry name" value="MnmA-like_central_sf"/>
</dbReference>
<comment type="catalytic activity">
    <reaction evidence="11">
        <text>5-taurinomethyluridine(34) in tRNA + S-sulfanyl-L-cysteinyl-[protein] + AH2 + ATP = 5-taurinomethyl-2-thiouridine(34) in tRNA + L-cysteinyl-[protein] + A + AMP + diphosphate + H(+)</text>
        <dbReference type="Rhea" id="RHEA:47040"/>
        <dbReference type="Rhea" id="RHEA-COMP:10131"/>
        <dbReference type="Rhea" id="RHEA-COMP:11726"/>
        <dbReference type="Rhea" id="RHEA-COMP:11732"/>
        <dbReference type="Rhea" id="RHEA-COMP:11733"/>
        <dbReference type="ChEBI" id="CHEBI:13193"/>
        <dbReference type="ChEBI" id="CHEBI:15378"/>
        <dbReference type="ChEBI" id="CHEBI:17499"/>
        <dbReference type="ChEBI" id="CHEBI:29950"/>
        <dbReference type="ChEBI" id="CHEBI:30616"/>
        <dbReference type="ChEBI" id="CHEBI:33019"/>
        <dbReference type="ChEBI" id="CHEBI:61963"/>
        <dbReference type="ChEBI" id="CHEBI:87171"/>
        <dbReference type="ChEBI" id="CHEBI:87172"/>
        <dbReference type="ChEBI" id="CHEBI:456215"/>
        <dbReference type="EC" id="2.8.1.14"/>
    </reaction>
</comment>
<evidence type="ECO:0000256" key="7">
    <source>
        <dbReference type="ARBA" id="ARBA00022741"/>
    </source>
</evidence>
<feature type="domain" description="tRNA-specific 2-thiouridylase MnmA-like C-terminal" evidence="12">
    <location>
        <begin position="322"/>
        <end position="355"/>
    </location>
</feature>
<dbReference type="Pfam" id="PF03054">
    <property type="entry name" value="tRNA_Me_trans"/>
    <property type="match status" value="1"/>
</dbReference>
<reference evidence="14" key="1">
    <citation type="submission" date="2022-07" db="EMBL/GenBank/DDBJ databases">
        <title>Phylogenomic reconstructions and comparative analyses of Kickxellomycotina fungi.</title>
        <authorList>
            <person name="Reynolds N.K."/>
            <person name="Stajich J.E."/>
            <person name="Barry K."/>
            <person name="Grigoriev I.V."/>
            <person name="Crous P."/>
            <person name="Smith M.E."/>
        </authorList>
    </citation>
    <scope>NUCLEOTIDE SEQUENCE</scope>
    <source>
        <strain evidence="14">NBRC 105414</strain>
    </source>
</reference>
<keyword evidence="8" id="KW-0067">ATP-binding</keyword>
<gene>
    <name evidence="14" type="ORF">H4R18_003062</name>
</gene>
<evidence type="ECO:0000313" key="14">
    <source>
        <dbReference type="EMBL" id="KAJ2781120.1"/>
    </source>
</evidence>
<dbReference type="EMBL" id="JANBUL010000114">
    <property type="protein sequence ID" value="KAJ2781120.1"/>
    <property type="molecule type" value="Genomic_DNA"/>
</dbReference>
<dbReference type="GO" id="GO:0016783">
    <property type="term" value="F:sulfurtransferase activity"/>
    <property type="evidence" value="ECO:0007669"/>
    <property type="project" value="InterPro"/>
</dbReference>
<dbReference type="PANTHER" id="PTHR11933:SF5">
    <property type="entry name" value="MITOCHONDRIAL TRNA-SPECIFIC 2-THIOURIDYLASE 1"/>
    <property type="match status" value="1"/>
</dbReference>
<comment type="function">
    <text evidence="1">Catalyzes the 2-thiolation of uridine at the wobble position (U34) of mitochondrial tRNA(Lys), tRNA(Glu) and tRNA(Gln). Required for the formation of 5-taurinomethyl-2-thiouridine (tm5s2U) of mitochondrial tRNA(Lys), tRNA(Glu), and tRNA(Gln) at the wobble position. ATP is required to activate the C2 atom of the wobble base.</text>
</comment>
<dbReference type="InterPro" id="IPR046885">
    <property type="entry name" value="MnmA-like_C"/>
</dbReference>
<dbReference type="GO" id="GO:0002143">
    <property type="term" value="P:tRNA wobble position uridine thiolation"/>
    <property type="evidence" value="ECO:0007669"/>
    <property type="project" value="TreeGrafter"/>
</dbReference>